<gene>
    <name evidence="1" type="ORF">B9Q30_08805</name>
</gene>
<accession>A0A2J0Q064</accession>
<proteinExistence type="predicted"/>
<dbReference type="SUPFAM" id="SSF53807">
    <property type="entry name" value="Helical backbone' metal receptor"/>
    <property type="match status" value="1"/>
</dbReference>
<dbReference type="InterPro" id="IPR050902">
    <property type="entry name" value="ABC_Transporter_SBP"/>
</dbReference>
<name>A0A2J0Q064_9ENTR</name>
<dbReference type="OrthoDB" id="9797850at2"/>
<dbReference type="AlphaFoldDB" id="A0A2J0Q064"/>
<organism evidence="1 2">
    <name type="scientific">Enterobacter hormaechei</name>
    <dbReference type="NCBI Taxonomy" id="158836"/>
    <lineage>
        <taxon>Bacteria</taxon>
        <taxon>Pseudomonadati</taxon>
        <taxon>Pseudomonadota</taxon>
        <taxon>Gammaproteobacteria</taxon>
        <taxon>Enterobacterales</taxon>
        <taxon>Enterobacteriaceae</taxon>
        <taxon>Enterobacter</taxon>
        <taxon>Enterobacter cloacae complex</taxon>
    </lineage>
</organism>
<protein>
    <submittedName>
        <fullName evidence="1">ABC transporter substrate-binding protein</fullName>
    </submittedName>
</protein>
<dbReference type="PANTHER" id="PTHR30535">
    <property type="entry name" value="VITAMIN B12-BINDING PROTEIN"/>
    <property type="match status" value="1"/>
</dbReference>
<comment type="caution">
    <text evidence="1">The sequence shown here is derived from an EMBL/GenBank/DDBJ whole genome shotgun (WGS) entry which is preliminary data.</text>
</comment>
<dbReference type="InterPro" id="IPR002491">
    <property type="entry name" value="ABC_transptr_periplasmic_BD"/>
</dbReference>
<evidence type="ECO:0000313" key="1">
    <source>
        <dbReference type="EMBL" id="PJD86001.1"/>
    </source>
</evidence>
<reference evidence="1 2" key="1">
    <citation type="journal article" date="2017" name="J. Antimicrob. Chemother.">
        <title>Characterization of the population structure, drug resistance mechanisms and plasmids of the community-associated Enterobacter cloacae complex in China.</title>
        <authorList>
            <person name="Zhou K."/>
            <person name="Yu W."/>
            <person name="Cao X."/>
            <person name="Shen P."/>
            <person name="Lu H."/>
            <person name="Luo Q."/>
            <person name="Rossen J.W.A."/>
            <person name="Xiao Y."/>
        </authorList>
    </citation>
    <scope>NUCLEOTIDE SEQUENCE [LARGE SCALE GENOMIC DNA]</scope>
    <source>
        <strain evidence="1 2">ECC904</strain>
    </source>
</reference>
<dbReference type="PROSITE" id="PS50983">
    <property type="entry name" value="FE_B12_PBP"/>
    <property type="match status" value="1"/>
</dbReference>
<evidence type="ECO:0000313" key="2">
    <source>
        <dbReference type="Proteomes" id="UP000229974"/>
    </source>
</evidence>
<sequence length="335" mass="36650">MLLKNGLFLASLLFMAPATFAATTWPLTIENCGVKQTFTQAPQRVVTVGQHETELLLALGLEKTIAATSVWFGKLPPTLEDAGKNLPRLADNSPSFEAVVGQKPELVLAQYHWHIGPQGEVGTREQFASLGINTWISPADCTDKTVTETSNADGARSAPFSLAEITREVTDLATIFDVSARGEQLNRALAERIKKAQARASAKPLSVVFWFSSSRLNGDPWVAGNYGAPGWISRTLGLKNIIDSHDEWPAVTWEHIARSQPDVIVIAGMSRRLYPADDVEVKKAFLRSDPVTKNMPAVRNNHIIVVPAMSLNPSLRNVDAVELISDRLASFQDEQ</sequence>
<dbReference type="Proteomes" id="UP000229974">
    <property type="component" value="Unassembled WGS sequence"/>
</dbReference>
<dbReference type="RefSeq" id="WP_017384784.1">
    <property type="nucleotide sequence ID" value="NZ_AMGJ01000043.1"/>
</dbReference>
<dbReference type="Pfam" id="PF01497">
    <property type="entry name" value="Peripla_BP_2"/>
    <property type="match status" value="1"/>
</dbReference>
<dbReference type="PANTHER" id="PTHR30535:SF7">
    <property type="entry name" value="IRON(III) DICITRATE-BINDING PROTEIN"/>
    <property type="match status" value="1"/>
</dbReference>
<dbReference type="KEGG" id="ehm:AB284_17195"/>
<dbReference type="STRING" id="299766.BFV68_07775"/>
<dbReference type="EMBL" id="NEEW01000005">
    <property type="protein sequence ID" value="PJD86001.1"/>
    <property type="molecule type" value="Genomic_DNA"/>
</dbReference>
<dbReference type="Gene3D" id="3.40.50.1980">
    <property type="entry name" value="Nitrogenase molybdenum iron protein domain"/>
    <property type="match status" value="2"/>
</dbReference>